<evidence type="ECO:0000313" key="3">
    <source>
        <dbReference type="Proteomes" id="UP000443843"/>
    </source>
</evidence>
<dbReference type="RefSeq" id="WP_160383022.1">
    <property type="nucleotide sequence ID" value="NZ_WNXQ01000006.1"/>
</dbReference>
<dbReference type="Proteomes" id="UP000443843">
    <property type="component" value="Unassembled WGS sequence"/>
</dbReference>
<evidence type="ECO:0000313" key="2">
    <source>
        <dbReference type="EMBL" id="MWB78808.1"/>
    </source>
</evidence>
<name>A0A844WCP1_9RHOB</name>
<dbReference type="Gene3D" id="2.60.120.10">
    <property type="entry name" value="Jelly Rolls"/>
    <property type="match status" value="1"/>
</dbReference>
<reference evidence="2 3" key="1">
    <citation type="submission" date="2019-11" db="EMBL/GenBank/DDBJ databases">
        <title>Pseudooceanicola pacifica sp. nov., isolated from deep-sea sediment of the Pacific Ocean.</title>
        <authorList>
            <person name="Lyu L."/>
        </authorList>
    </citation>
    <scope>NUCLEOTIDE SEQUENCE [LARGE SCALE GENOMIC DNA]</scope>
    <source>
        <strain evidence="2 3">216_PA32_1</strain>
    </source>
</reference>
<feature type="domain" description="ChrR-like cupin" evidence="1">
    <location>
        <begin position="16"/>
        <end position="101"/>
    </location>
</feature>
<dbReference type="EMBL" id="WNXQ01000006">
    <property type="protein sequence ID" value="MWB78808.1"/>
    <property type="molecule type" value="Genomic_DNA"/>
</dbReference>
<organism evidence="2 3">
    <name type="scientific">Pseudooceanicola pacificus</name>
    <dbReference type="NCBI Taxonomy" id="2676438"/>
    <lineage>
        <taxon>Bacteria</taxon>
        <taxon>Pseudomonadati</taxon>
        <taxon>Pseudomonadota</taxon>
        <taxon>Alphaproteobacteria</taxon>
        <taxon>Rhodobacterales</taxon>
        <taxon>Paracoccaceae</taxon>
        <taxon>Pseudooceanicola</taxon>
    </lineage>
</organism>
<evidence type="ECO:0000259" key="1">
    <source>
        <dbReference type="Pfam" id="PF12973"/>
    </source>
</evidence>
<comment type="caution">
    <text evidence="2">The sequence shown here is derived from an EMBL/GenBank/DDBJ whole genome shotgun (WGS) entry which is preliminary data.</text>
</comment>
<keyword evidence="3" id="KW-1185">Reference proteome</keyword>
<keyword evidence="2" id="KW-0378">Hydrolase</keyword>
<dbReference type="Pfam" id="PF12973">
    <property type="entry name" value="Cupin_7"/>
    <property type="match status" value="1"/>
</dbReference>
<dbReference type="InterPro" id="IPR011051">
    <property type="entry name" value="RmlC_Cupin_sf"/>
</dbReference>
<accession>A0A844WCP1</accession>
<proteinExistence type="predicted"/>
<dbReference type="AlphaFoldDB" id="A0A844WCP1"/>
<dbReference type="InterPro" id="IPR014710">
    <property type="entry name" value="RmlC-like_jellyroll"/>
</dbReference>
<sequence>MPDATAFHGLAAGGWQQMEFTRFRDGIEICTLQAGHPQVALLRYAPGARAPRHRHSGLECVLVLEGSQSDENGHYTVGSLVMNPPGSEHSVWSEDGCVVLIHWATPVEFLEPA</sequence>
<dbReference type="SUPFAM" id="SSF51182">
    <property type="entry name" value="RmlC-like cupins"/>
    <property type="match status" value="1"/>
</dbReference>
<dbReference type="GO" id="GO:0016787">
    <property type="term" value="F:hydrolase activity"/>
    <property type="evidence" value="ECO:0007669"/>
    <property type="project" value="UniProtKB-KW"/>
</dbReference>
<gene>
    <name evidence="2" type="ORF">GLS40_12275</name>
</gene>
<dbReference type="InterPro" id="IPR025979">
    <property type="entry name" value="ChrR-like_cupin_dom"/>
</dbReference>
<protein>
    <submittedName>
        <fullName evidence="2">Allophanate hydrolase</fullName>
    </submittedName>
</protein>